<keyword evidence="1" id="KW-0805">Transcription regulation</keyword>
<comment type="caution">
    <text evidence="5">The sequence shown here is derived from an EMBL/GenBank/DDBJ whole genome shotgun (WGS) entry which is preliminary data.</text>
</comment>
<gene>
    <name evidence="5" type="ORF">GCM10009096_09700</name>
</gene>
<dbReference type="InterPro" id="IPR002577">
    <property type="entry name" value="HTH_HxlR"/>
</dbReference>
<dbReference type="EMBL" id="BAAAEM010000002">
    <property type="protein sequence ID" value="GAA0470850.1"/>
    <property type="molecule type" value="Genomic_DNA"/>
</dbReference>
<organism evidence="5 6">
    <name type="scientific">Parasphingorhabdus litoris</name>
    <dbReference type="NCBI Taxonomy" id="394733"/>
    <lineage>
        <taxon>Bacteria</taxon>
        <taxon>Pseudomonadati</taxon>
        <taxon>Pseudomonadota</taxon>
        <taxon>Alphaproteobacteria</taxon>
        <taxon>Sphingomonadales</taxon>
        <taxon>Sphingomonadaceae</taxon>
        <taxon>Parasphingorhabdus</taxon>
    </lineage>
</organism>
<reference evidence="5 6" key="1">
    <citation type="journal article" date="2019" name="Int. J. Syst. Evol. Microbiol.">
        <title>The Global Catalogue of Microorganisms (GCM) 10K type strain sequencing project: providing services to taxonomists for standard genome sequencing and annotation.</title>
        <authorList>
            <consortium name="The Broad Institute Genomics Platform"/>
            <consortium name="The Broad Institute Genome Sequencing Center for Infectious Disease"/>
            <person name="Wu L."/>
            <person name="Ma J."/>
        </authorList>
    </citation>
    <scope>NUCLEOTIDE SEQUENCE [LARGE SCALE GENOMIC DNA]</scope>
    <source>
        <strain evidence="5 6">JCM 14162</strain>
    </source>
</reference>
<dbReference type="PANTHER" id="PTHR33204:SF36">
    <property type="entry name" value="TRANSCRIPTIONAL REGULATORY PROTEIN"/>
    <property type="match status" value="1"/>
</dbReference>
<dbReference type="PANTHER" id="PTHR33204">
    <property type="entry name" value="TRANSCRIPTIONAL REGULATOR, MARR FAMILY"/>
    <property type="match status" value="1"/>
</dbReference>
<dbReference type="InterPro" id="IPR036390">
    <property type="entry name" value="WH_DNA-bd_sf"/>
</dbReference>
<proteinExistence type="predicted"/>
<evidence type="ECO:0000256" key="2">
    <source>
        <dbReference type="ARBA" id="ARBA00023125"/>
    </source>
</evidence>
<keyword evidence="6" id="KW-1185">Reference proteome</keyword>
<feature type="domain" description="HTH hxlR-type" evidence="4">
    <location>
        <begin position="88"/>
        <end position="187"/>
    </location>
</feature>
<dbReference type="Pfam" id="PF01638">
    <property type="entry name" value="HxlR"/>
    <property type="match status" value="1"/>
</dbReference>
<dbReference type="Proteomes" id="UP001500713">
    <property type="component" value="Unassembled WGS sequence"/>
</dbReference>
<evidence type="ECO:0000259" key="4">
    <source>
        <dbReference type="PROSITE" id="PS51118"/>
    </source>
</evidence>
<dbReference type="SUPFAM" id="SSF46785">
    <property type="entry name" value="Winged helix' DNA-binding domain"/>
    <property type="match status" value="1"/>
</dbReference>
<dbReference type="PROSITE" id="PS51118">
    <property type="entry name" value="HTH_HXLR"/>
    <property type="match status" value="1"/>
</dbReference>
<sequence>MTGKGVDLFPTVLTLYVWERKWGTADMRRNLELRHESCGAVLKPVPVCGACKQSFGLDEVSFVEGPGIGLMPASYSRRRNQVSFQSDQPSLLRGSVEILGDRWSALIMRAIFTGLNRFDGITADTGAAPAILSDRLKTLVESEVLKSVPYQQNPVRNDYFLTKKGFDYYSVIMMLMLWGDKYYGAAEGPPVLLTHTTCAQRLIPEIACGHCKETVCPQSVTITGLKN</sequence>
<evidence type="ECO:0000313" key="5">
    <source>
        <dbReference type="EMBL" id="GAA0470850.1"/>
    </source>
</evidence>
<keyword evidence="2" id="KW-0238">DNA-binding</keyword>
<evidence type="ECO:0000313" key="6">
    <source>
        <dbReference type="Proteomes" id="UP001500713"/>
    </source>
</evidence>
<protein>
    <recommendedName>
        <fullName evidence="4">HTH hxlR-type domain-containing protein</fullName>
    </recommendedName>
</protein>
<dbReference type="Gene3D" id="1.10.10.10">
    <property type="entry name" value="Winged helix-like DNA-binding domain superfamily/Winged helix DNA-binding domain"/>
    <property type="match status" value="2"/>
</dbReference>
<accession>A0ABN1A9A9</accession>
<name>A0ABN1A9A9_9SPHN</name>
<evidence type="ECO:0000256" key="3">
    <source>
        <dbReference type="ARBA" id="ARBA00023163"/>
    </source>
</evidence>
<dbReference type="InterPro" id="IPR036388">
    <property type="entry name" value="WH-like_DNA-bd_sf"/>
</dbReference>
<keyword evidence="3" id="KW-0804">Transcription</keyword>
<evidence type="ECO:0000256" key="1">
    <source>
        <dbReference type="ARBA" id="ARBA00023015"/>
    </source>
</evidence>